<organism evidence="2 3">
    <name type="scientific">Haloferax namakaokahaiae</name>
    <dbReference type="NCBI Taxonomy" id="1748331"/>
    <lineage>
        <taxon>Archaea</taxon>
        <taxon>Methanobacteriati</taxon>
        <taxon>Methanobacteriota</taxon>
        <taxon>Stenosarchaea group</taxon>
        <taxon>Halobacteria</taxon>
        <taxon>Halobacteriales</taxon>
        <taxon>Haloferacaceae</taxon>
        <taxon>Haloferax</taxon>
    </lineage>
</organism>
<name>A0ABD5ZAI3_9EURY</name>
<dbReference type="Proteomes" id="UP001596481">
    <property type="component" value="Unassembled WGS sequence"/>
</dbReference>
<protein>
    <recommendedName>
        <fullName evidence="4">CopG family transcriptional regulator</fullName>
    </recommendedName>
</protein>
<accession>A0ABD5ZAI3</accession>
<evidence type="ECO:0000256" key="1">
    <source>
        <dbReference type="SAM" id="Coils"/>
    </source>
</evidence>
<evidence type="ECO:0000313" key="3">
    <source>
        <dbReference type="Proteomes" id="UP001596481"/>
    </source>
</evidence>
<feature type="coiled-coil region" evidence="1">
    <location>
        <begin position="52"/>
        <end position="128"/>
    </location>
</feature>
<dbReference type="EMBL" id="JBHTAA010000001">
    <property type="protein sequence ID" value="MFC7202187.1"/>
    <property type="molecule type" value="Genomic_DNA"/>
</dbReference>
<dbReference type="AlphaFoldDB" id="A0ABD5ZAI3"/>
<keyword evidence="3" id="KW-1185">Reference proteome</keyword>
<proteinExistence type="predicted"/>
<dbReference type="Gene3D" id="1.10.287.1490">
    <property type="match status" value="1"/>
</dbReference>
<sequence>MAVDTGGSLPDDLREWLDAYADETGEDADAILARAVGLYRLTVSETAGEGDVASLADRLDALESELSEAESEFDDKIDDVRMRVVQVKREADDKAPREHTHPELTADIDDATRTVEALREQVERLDEYVDGGFENYEEVLTYLDETTTDLETKLQTVAKVLVDLRARTVDIEAEALERETLAELLRVANANNDRKATCESCETKVHLDLLAEPRCPACRTAFTELSPSSGFFGSATLHTGPPPALTGTESDDADVEEILEAVAEDGEEVADEVEFRYRREETAMTDGEGDD</sequence>
<keyword evidence="1" id="KW-0175">Coiled coil</keyword>
<gene>
    <name evidence="2" type="ORF">ACFQJC_01565</name>
</gene>
<comment type="caution">
    <text evidence="2">The sequence shown here is derived from an EMBL/GenBank/DDBJ whole genome shotgun (WGS) entry which is preliminary data.</text>
</comment>
<evidence type="ECO:0008006" key="4">
    <source>
        <dbReference type="Google" id="ProtNLM"/>
    </source>
</evidence>
<evidence type="ECO:0000313" key="2">
    <source>
        <dbReference type="EMBL" id="MFC7202187.1"/>
    </source>
</evidence>
<dbReference type="RefSeq" id="WP_390221488.1">
    <property type="nucleotide sequence ID" value="NZ_JBHTAA010000001.1"/>
</dbReference>
<reference evidence="2 3" key="1">
    <citation type="journal article" date="2019" name="Int. J. Syst. Evol. Microbiol.">
        <title>The Global Catalogue of Microorganisms (GCM) 10K type strain sequencing project: providing services to taxonomists for standard genome sequencing and annotation.</title>
        <authorList>
            <consortium name="The Broad Institute Genomics Platform"/>
            <consortium name="The Broad Institute Genome Sequencing Center for Infectious Disease"/>
            <person name="Wu L."/>
            <person name="Ma J."/>
        </authorList>
    </citation>
    <scope>NUCLEOTIDE SEQUENCE [LARGE SCALE GENOMIC DNA]</scope>
    <source>
        <strain evidence="2 3">DSM 29988</strain>
    </source>
</reference>